<keyword evidence="3" id="KW-1185">Reference proteome</keyword>
<name>A8FX15_SHESH</name>
<dbReference type="RefSeq" id="WP_012143118.1">
    <property type="nucleotide sequence ID" value="NC_009831.1"/>
</dbReference>
<dbReference type="EMBL" id="CP000821">
    <property type="protein sequence ID" value="ABV37388.1"/>
    <property type="molecule type" value="Genomic_DNA"/>
</dbReference>
<evidence type="ECO:0000313" key="2">
    <source>
        <dbReference type="EMBL" id="ABV37388.1"/>
    </source>
</evidence>
<dbReference type="Proteomes" id="UP000002015">
    <property type="component" value="Chromosome"/>
</dbReference>
<organism evidence="2 3">
    <name type="scientific">Shewanella sediminis (strain HAW-EB3)</name>
    <dbReference type="NCBI Taxonomy" id="425104"/>
    <lineage>
        <taxon>Bacteria</taxon>
        <taxon>Pseudomonadati</taxon>
        <taxon>Pseudomonadota</taxon>
        <taxon>Gammaproteobacteria</taxon>
        <taxon>Alteromonadales</taxon>
        <taxon>Shewanellaceae</taxon>
        <taxon>Shewanella</taxon>
    </lineage>
</organism>
<dbReference type="KEGG" id="sse:Ssed_2781"/>
<dbReference type="HOGENOM" id="CLU_2002351_0_0_6"/>
<feature type="region of interest" description="Disordered" evidence="1">
    <location>
        <begin position="78"/>
        <end position="124"/>
    </location>
</feature>
<evidence type="ECO:0008006" key="4">
    <source>
        <dbReference type="Google" id="ProtNLM"/>
    </source>
</evidence>
<accession>A8FX15</accession>
<dbReference type="PROSITE" id="PS00018">
    <property type="entry name" value="EF_HAND_1"/>
    <property type="match status" value="2"/>
</dbReference>
<proteinExistence type="predicted"/>
<dbReference type="InterPro" id="IPR011992">
    <property type="entry name" value="EF-hand-dom_pair"/>
</dbReference>
<dbReference type="AlphaFoldDB" id="A8FX15"/>
<dbReference type="OrthoDB" id="5770156at2"/>
<reference evidence="2 3" key="1">
    <citation type="submission" date="2007-08" db="EMBL/GenBank/DDBJ databases">
        <title>Complete sequence of Shewanella sediminis HAW-EB3.</title>
        <authorList>
            <consortium name="US DOE Joint Genome Institute"/>
            <person name="Copeland A."/>
            <person name="Lucas S."/>
            <person name="Lapidus A."/>
            <person name="Barry K."/>
            <person name="Glavina del Rio T."/>
            <person name="Dalin E."/>
            <person name="Tice H."/>
            <person name="Pitluck S."/>
            <person name="Chertkov O."/>
            <person name="Brettin T."/>
            <person name="Bruce D."/>
            <person name="Detter J.C."/>
            <person name="Han C."/>
            <person name="Schmutz J."/>
            <person name="Larimer F."/>
            <person name="Land M."/>
            <person name="Hauser L."/>
            <person name="Kyrpides N."/>
            <person name="Kim E."/>
            <person name="Zhao J.-S."/>
            <person name="Richardson P."/>
        </authorList>
    </citation>
    <scope>NUCLEOTIDE SEQUENCE [LARGE SCALE GENOMIC DNA]</scope>
    <source>
        <strain evidence="2 3">HAW-EB3</strain>
    </source>
</reference>
<evidence type="ECO:0000256" key="1">
    <source>
        <dbReference type="SAM" id="MobiDB-lite"/>
    </source>
</evidence>
<dbReference type="Gene3D" id="1.10.238.10">
    <property type="entry name" value="EF-hand"/>
    <property type="match status" value="1"/>
</dbReference>
<sequence length="124" mass="13725" precursor="true">MEIIKGSIPLGLIAAFAGAVIPVYVLATGLQTDLQTEFHKELPARGPIPFAVFDHDANGFITAEEFEATRNARMAMKASENRPMHGKTNMCSFTGIDKDGDDEISRNEFASHQSERRHNMMSKQ</sequence>
<evidence type="ECO:0000313" key="3">
    <source>
        <dbReference type="Proteomes" id="UP000002015"/>
    </source>
</evidence>
<dbReference type="InterPro" id="IPR018247">
    <property type="entry name" value="EF_Hand_1_Ca_BS"/>
</dbReference>
<dbReference type="SUPFAM" id="SSF47473">
    <property type="entry name" value="EF-hand"/>
    <property type="match status" value="1"/>
</dbReference>
<gene>
    <name evidence="2" type="ordered locus">Ssed_2781</name>
</gene>
<protein>
    <recommendedName>
        <fullName evidence="4">EF-hand domain-containing protein</fullName>
    </recommendedName>
</protein>